<evidence type="ECO:0000313" key="9">
    <source>
        <dbReference type="Proteomes" id="UP000625711"/>
    </source>
</evidence>
<accession>A0A834MBF6</accession>
<dbReference type="GO" id="GO:0016042">
    <property type="term" value="P:lipid catabolic process"/>
    <property type="evidence" value="ECO:0007669"/>
    <property type="project" value="UniProtKB-KW"/>
</dbReference>
<dbReference type="PANTHER" id="PTHR11005">
    <property type="entry name" value="LYSOSOMAL ACID LIPASE-RELATED"/>
    <property type="match status" value="1"/>
</dbReference>
<comment type="caution">
    <text evidence="8">The sequence shown here is derived from an EMBL/GenBank/DDBJ whole genome shotgun (WGS) entry which is preliminary data.</text>
</comment>
<name>A0A834MBF6_RHYFE</name>
<comment type="similarity">
    <text evidence="1">Belongs to the AB hydrolase superfamily. Lipase family.</text>
</comment>
<reference evidence="8" key="1">
    <citation type="submission" date="2020-08" db="EMBL/GenBank/DDBJ databases">
        <title>Genome sequencing and assembly of the red palm weevil Rhynchophorus ferrugineus.</title>
        <authorList>
            <person name="Dias G.B."/>
            <person name="Bergman C.M."/>
            <person name="Manee M."/>
        </authorList>
    </citation>
    <scope>NUCLEOTIDE SEQUENCE</scope>
    <source>
        <strain evidence="8">AA-2017</strain>
        <tissue evidence="8">Whole larva</tissue>
    </source>
</reference>
<evidence type="ECO:0000313" key="8">
    <source>
        <dbReference type="EMBL" id="KAF7277513.1"/>
    </source>
</evidence>
<evidence type="ECO:0000259" key="7">
    <source>
        <dbReference type="Pfam" id="PF04083"/>
    </source>
</evidence>
<dbReference type="OrthoDB" id="9974421at2759"/>
<dbReference type="AlphaFoldDB" id="A0A834MBF6"/>
<sequence>MNIHIFFIPLFFKCVYNIEDDYIIQVIKKYNYPVEEHVIETSDGYLLKAQRIPHGLRNSKPKEVALLAHGMGGSAENWILLGPPDSLAYLMADRGYDVWLFNSRGTLHSRKHKTLDPNRNRKQFWNFSWHEIAVYDLVDTVNYILNVTRKDALFYVGHSQGTTISFVMQSEIPEMNDKIKATALLAPSAFLQYTPSAIVTLGARLKGLGEVRFSL</sequence>
<keyword evidence="2" id="KW-0732">Signal</keyword>
<dbReference type="EMBL" id="JAACXV010001384">
    <property type="protein sequence ID" value="KAF7277513.1"/>
    <property type="molecule type" value="Genomic_DNA"/>
</dbReference>
<keyword evidence="3" id="KW-0378">Hydrolase</keyword>
<keyword evidence="9" id="KW-1185">Reference proteome</keyword>
<keyword evidence="5" id="KW-0443">Lipid metabolism</keyword>
<dbReference type="Proteomes" id="UP000625711">
    <property type="component" value="Unassembled WGS sequence"/>
</dbReference>
<organism evidence="8 9">
    <name type="scientific">Rhynchophorus ferrugineus</name>
    <name type="common">Red palm weevil</name>
    <name type="synonym">Curculio ferrugineus</name>
    <dbReference type="NCBI Taxonomy" id="354439"/>
    <lineage>
        <taxon>Eukaryota</taxon>
        <taxon>Metazoa</taxon>
        <taxon>Ecdysozoa</taxon>
        <taxon>Arthropoda</taxon>
        <taxon>Hexapoda</taxon>
        <taxon>Insecta</taxon>
        <taxon>Pterygota</taxon>
        <taxon>Neoptera</taxon>
        <taxon>Endopterygota</taxon>
        <taxon>Coleoptera</taxon>
        <taxon>Polyphaga</taxon>
        <taxon>Cucujiformia</taxon>
        <taxon>Curculionidae</taxon>
        <taxon>Dryophthorinae</taxon>
        <taxon>Rhynchophorus</taxon>
    </lineage>
</organism>
<proteinExistence type="inferred from homology"/>
<evidence type="ECO:0000256" key="1">
    <source>
        <dbReference type="ARBA" id="ARBA00010701"/>
    </source>
</evidence>
<dbReference type="FunFam" id="3.40.50.1820:FF:000057">
    <property type="entry name" value="Lipase"/>
    <property type="match status" value="1"/>
</dbReference>
<keyword evidence="4" id="KW-0442">Lipid degradation</keyword>
<evidence type="ECO:0000256" key="6">
    <source>
        <dbReference type="ARBA" id="ARBA00023180"/>
    </source>
</evidence>
<evidence type="ECO:0000256" key="3">
    <source>
        <dbReference type="ARBA" id="ARBA00022801"/>
    </source>
</evidence>
<dbReference type="SUPFAM" id="SSF53474">
    <property type="entry name" value="alpha/beta-Hydrolases"/>
    <property type="match status" value="1"/>
</dbReference>
<evidence type="ECO:0000256" key="4">
    <source>
        <dbReference type="ARBA" id="ARBA00022963"/>
    </source>
</evidence>
<protein>
    <recommendedName>
        <fullName evidence="7">Partial AB-hydrolase lipase domain-containing protein</fullName>
    </recommendedName>
</protein>
<dbReference type="Gene3D" id="3.40.50.1820">
    <property type="entry name" value="alpha/beta hydrolase"/>
    <property type="match status" value="1"/>
</dbReference>
<dbReference type="Pfam" id="PF04083">
    <property type="entry name" value="Abhydro_lipase"/>
    <property type="match status" value="1"/>
</dbReference>
<dbReference type="InterPro" id="IPR029058">
    <property type="entry name" value="AB_hydrolase_fold"/>
</dbReference>
<evidence type="ECO:0000256" key="2">
    <source>
        <dbReference type="ARBA" id="ARBA00022729"/>
    </source>
</evidence>
<evidence type="ECO:0000256" key="5">
    <source>
        <dbReference type="ARBA" id="ARBA00023098"/>
    </source>
</evidence>
<gene>
    <name evidence="8" type="ORF">GWI33_006968</name>
</gene>
<dbReference type="GO" id="GO:0016787">
    <property type="term" value="F:hydrolase activity"/>
    <property type="evidence" value="ECO:0007669"/>
    <property type="project" value="UniProtKB-KW"/>
</dbReference>
<dbReference type="InterPro" id="IPR006693">
    <property type="entry name" value="AB_hydrolase_lipase"/>
</dbReference>
<feature type="domain" description="Partial AB-hydrolase lipase" evidence="7">
    <location>
        <begin position="24"/>
        <end position="80"/>
    </location>
</feature>
<keyword evidence="6" id="KW-0325">Glycoprotein</keyword>